<dbReference type="SUPFAM" id="SSF48452">
    <property type="entry name" value="TPR-like"/>
    <property type="match status" value="3"/>
</dbReference>
<feature type="repeat" description="TPR" evidence="3">
    <location>
        <begin position="153"/>
        <end position="186"/>
    </location>
</feature>
<keyword evidence="2 3" id="KW-0802">TPR repeat</keyword>
<evidence type="ECO:0000313" key="6">
    <source>
        <dbReference type="Proteomes" id="UP000187735"/>
    </source>
</evidence>
<dbReference type="InterPro" id="IPR019734">
    <property type="entry name" value="TPR_rpt"/>
</dbReference>
<dbReference type="PANTHER" id="PTHR45586">
    <property type="entry name" value="TPR REPEAT-CONTAINING PROTEIN PA4667"/>
    <property type="match status" value="1"/>
</dbReference>
<evidence type="ECO:0000256" key="4">
    <source>
        <dbReference type="SAM" id="Phobius"/>
    </source>
</evidence>
<dbReference type="InterPro" id="IPR011990">
    <property type="entry name" value="TPR-like_helical_dom_sf"/>
</dbReference>
<dbReference type="KEGG" id="fmr:Fuma_04270"/>
<accession>A0A1P8WKR4</accession>
<evidence type="ECO:0000256" key="3">
    <source>
        <dbReference type="PROSITE-ProRule" id="PRU00339"/>
    </source>
</evidence>
<keyword evidence="1" id="KW-0677">Repeat</keyword>
<protein>
    <submittedName>
        <fullName evidence="5">Tetratricopeptide repeat protein</fullName>
    </submittedName>
</protein>
<dbReference type="Pfam" id="PF13181">
    <property type="entry name" value="TPR_8"/>
    <property type="match status" value="1"/>
</dbReference>
<dbReference type="PROSITE" id="PS50005">
    <property type="entry name" value="TPR"/>
    <property type="match status" value="1"/>
</dbReference>
<keyword evidence="4" id="KW-1133">Transmembrane helix</keyword>
<dbReference type="Gene3D" id="1.25.40.10">
    <property type="entry name" value="Tetratricopeptide repeat domain"/>
    <property type="match status" value="3"/>
</dbReference>
<keyword evidence="4" id="KW-0812">Transmembrane</keyword>
<keyword evidence="6" id="KW-1185">Reference proteome</keyword>
<sequence>MPHTSPENAPSTKRVLNLKAVLALVAGGTLLTILTGWIHAGQVVRTSNYLKTTAEQALAEDDHNRAFDLFEQYLVLNPRDTEVEEQISRLLEDHGSSAKTLLRAFQINERLLLDDKSRDDLRLRQIRISDRLGRYSDAAVHLKTLRDKRTDLAEVWHFSGIVAKDTGDFANAQKYFTKAVSLEDPMPESFEYLAELITSEAKDPIEAERLLGHLVADDDSAKSRRIRASWMLQANRPSDAIPDLWTALNEEPDDVRLNAMLLKAVRLAANEDHSFNAADQYQKIIVNLNGVLSDMPDKTRLRLYLSSALWATGERNAAIGNLEYGIERDPRQFELHEVLVDYLVSDRQYDRAQQIFDQIPKKVVERGRREFMRGRLLMSQKNWKDAINAFELALGFAHHDANITSRARVCLALCRRESGDDVAAMHAYRSLVQANPEFEGGRLGMASAYLRADQIPLAIAEYRQLLHVEGVPEFLANLMIRHNLSQPSASRDWTEVTELLRNDNPIVTDDVQRVLLQADLLFAQGHPAQAMDQLDKAARNMPEREEIQRALQRLSSVHGNQLQDRVLKVLDEDARNIEAHISVLRLQVAREDVSDMVTWLDNLISGQSYETLSEAERLRIVAEAATSVADAEIATRGIREPTQTLLSYAAEARRRLASISPQHMYGYIRFLALHQSVETGVEVIEAAAADNRLSNDVLARCWLECFRHGAAVQGLRDRIDKKLIDLIRAEPTNEFLRLTYVNALIATEDYPKAEKWLAQLTQGGRHNGRAYGRLAWLALFVDNDPSKALGLSAQAVRRSPGTTKVRNVRGLALAESNQVAAALDVLMTIPPENRTTASHLYTARALSLAERNSEATDLVRELSYHESQLDPAEVRLLHELQRTLNVEPPRMTLR</sequence>
<gene>
    <name evidence="5" type="ORF">Fuma_04270</name>
</gene>
<proteinExistence type="predicted"/>
<reference evidence="5 6" key="1">
    <citation type="journal article" date="2016" name="Front. Microbiol.">
        <title>Fuerstia marisgermanicae gen. nov., sp. nov., an Unusual Member of the Phylum Planctomycetes from the German Wadden Sea.</title>
        <authorList>
            <person name="Kohn T."/>
            <person name="Heuer A."/>
            <person name="Jogler M."/>
            <person name="Vollmers J."/>
            <person name="Boedeker C."/>
            <person name="Bunk B."/>
            <person name="Rast P."/>
            <person name="Borchert D."/>
            <person name="Glockner I."/>
            <person name="Freese H.M."/>
            <person name="Klenk H.P."/>
            <person name="Overmann J."/>
            <person name="Kaster A.K."/>
            <person name="Rohde M."/>
            <person name="Wiegand S."/>
            <person name="Jogler C."/>
        </authorList>
    </citation>
    <scope>NUCLEOTIDE SEQUENCE [LARGE SCALE GENOMIC DNA]</scope>
    <source>
        <strain evidence="5 6">NH11</strain>
    </source>
</reference>
<name>A0A1P8WKR4_9PLAN</name>
<dbReference type="Proteomes" id="UP000187735">
    <property type="component" value="Chromosome"/>
</dbReference>
<organism evidence="5 6">
    <name type="scientific">Fuerstiella marisgermanici</name>
    <dbReference type="NCBI Taxonomy" id="1891926"/>
    <lineage>
        <taxon>Bacteria</taxon>
        <taxon>Pseudomonadati</taxon>
        <taxon>Planctomycetota</taxon>
        <taxon>Planctomycetia</taxon>
        <taxon>Planctomycetales</taxon>
        <taxon>Planctomycetaceae</taxon>
        <taxon>Fuerstiella</taxon>
    </lineage>
</organism>
<dbReference type="InterPro" id="IPR051012">
    <property type="entry name" value="CellSynth/LPSAsmb/PSIAsmb"/>
</dbReference>
<dbReference type="RefSeq" id="WP_145944295.1">
    <property type="nucleotide sequence ID" value="NZ_CP017641.1"/>
</dbReference>
<evidence type="ECO:0000313" key="5">
    <source>
        <dbReference type="EMBL" id="APZ94637.1"/>
    </source>
</evidence>
<dbReference type="AlphaFoldDB" id="A0A1P8WKR4"/>
<feature type="transmembrane region" description="Helical" evidence="4">
    <location>
        <begin position="20"/>
        <end position="40"/>
    </location>
</feature>
<keyword evidence="4" id="KW-0472">Membrane</keyword>
<dbReference type="EMBL" id="CP017641">
    <property type="protein sequence ID" value="APZ94637.1"/>
    <property type="molecule type" value="Genomic_DNA"/>
</dbReference>
<dbReference type="OrthoDB" id="222939at2"/>
<dbReference type="PANTHER" id="PTHR45586:SF1">
    <property type="entry name" value="LIPOPOLYSACCHARIDE ASSEMBLY PROTEIN B"/>
    <property type="match status" value="1"/>
</dbReference>
<evidence type="ECO:0000256" key="2">
    <source>
        <dbReference type="ARBA" id="ARBA00022803"/>
    </source>
</evidence>
<dbReference type="SMART" id="SM00028">
    <property type="entry name" value="TPR"/>
    <property type="match status" value="6"/>
</dbReference>
<evidence type="ECO:0000256" key="1">
    <source>
        <dbReference type="ARBA" id="ARBA00022737"/>
    </source>
</evidence>